<gene>
    <name evidence="3" type="ORF">GCM10011452_01250</name>
</gene>
<evidence type="ECO:0000256" key="1">
    <source>
        <dbReference type="SAM" id="SignalP"/>
    </source>
</evidence>
<keyword evidence="1" id="KW-0732">Signal</keyword>
<evidence type="ECO:0000313" key="3">
    <source>
        <dbReference type="EMBL" id="GGW21327.1"/>
    </source>
</evidence>
<keyword evidence="4" id="KW-1185">Reference proteome</keyword>
<organism evidence="3 4">
    <name type="scientific">Gemmobacter lanyuensis</name>
    <dbReference type="NCBI Taxonomy" id="1054497"/>
    <lineage>
        <taxon>Bacteria</taxon>
        <taxon>Pseudomonadati</taxon>
        <taxon>Pseudomonadota</taxon>
        <taxon>Alphaproteobacteria</taxon>
        <taxon>Rhodobacterales</taxon>
        <taxon>Paracoccaceae</taxon>
        <taxon>Gemmobacter</taxon>
    </lineage>
</organism>
<protein>
    <recommendedName>
        <fullName evidence="2">Lysozyme inhibitor LprI-like N-terminal domain-containing protein</fullName>
    </recommendedName>
</protein>
<dbReference type="AlphaFoldDB" id="A0A918INC2"/>
<name>A0A918INC2_9RHOB</name>
<evidence type="ECO:0000259" key="2">
    <source>
        <dbReference type="Pfam" id="PF07007"/>
    </source>
</evidence>
<dbReference type="EMBL" id="BMYQ01000001">
    <property type="protein sequence ID" value="GGW21327.1"/>
    <property type="molecule type" value="Genomic_DNA"/>
</dbReference>
<dbReference type="Proteomes" id="UP000628984">
    <property type="component" value="Unassembled WGS sequence"/>
</dbReference>
<proteinExistence type="predicted"/>
<dbReference type="InterPro" id="IPR009739">
    <property type="entry name" value="LprI-like_N"/>
</dbReference>
<reference evidence="3" key="2">
    <citation type="submission" date="2020-09" db="EMBL/GenBank/DDBJ databases">
        <authorList>
            <person name="Sun Q."/>
            <person name="Kim S."/>
        </authorList>
    </citation>
    <scope>NUCLEOTIDE SEQUENCE</scope>
    <source>
        <strain evidence="3">KCTC 23714</strain>
    </source>
</reference>
<dbReference type="Gene3D" id="1.20.1270.180">
    <property type="match status" value="1"/>
</dbReference>
<dbReference type="Pfam" id="PF07007">
    <property type="entry name" value="LprI"/>
    <property type="match status" value="1"/>
</dbReference>
<feature type="domain" description="Lysozyme inhibitor LprI-like N-terminal" evidence="2">
    <location>
        <begin position="22"/>
        <end position="121"/>
    </location>
</feature>
<sequence>MRALFLAVCLLVPAPLWAQVDCANAVAQMEMTYCAEQDWKAADADLNAAYGAARDMMRGIDADLPASERGAEQNLKEAQRAWITFRDKACAAEGYTMHGGSAEPMVVYGCMANLTAERARGLWSLTGGE</sequence>
<accession>A0A918INC2</accession>
<feature type="chain" id="PRO_5036860997" description="Lysozyme inhibitor LprI-like N-terminal domain-containing protein" evidence="1">
    <location>
        <begin position="19"/>
        <end position="129"/>
    </location>
</feature>
<dbReference type="RefSeq" id="WP_189631875.1">
    <property type="nucleotide sequence ID" value="NZ_BMYQ01000001.1"/>
</dbReference>
<dbReference type="PANTHER" id="PTHR39176:SF1">
    <property type="entry name" value="PERIPLASMIC PROTEIN"/>
    <property type="match status" value="1"/>
</dbReference>
<comment type="caution">
    <text evidence="3">The sequence shown here is derived from an EMBL/GenBank/DDBJ whole genome shotgun (WGS) entry which is preliminary data.</text>
</comment>
<evidence type="ECO:0000313" key="4">
    <source>
        <dbReference type="Proteomes" id="UP000628984"/>
    </source>
</evidence>
<reference evidence="3" key="1">
    <citation type="journal article" date="2014" name="Int. J. Syst. Evol. Microbiol.">
        <title>Complete genome sequence of Corynebacterium casei LMG S-19264T (=DSM 44701T), isolated from a smear-ripened cheese.</title>
        <authorList>
            <consortium name="US DOE Joint Genome Institute (JGI-PGF)"/>
            <person name="Walter F."/>
            <person name="Albersmeier A."/>
            <person name="Kalinowski J."/>
            <person name="Ruckert C."/>
        </authorList>
    </citation>
    <scope>NUCLEOTIDE SEQUENCE</scope>
    <source>
        <strain evidence="3">KCTC 23714</strain>
    </source>
</reference>
<feature type="signal peptide" evidence="1">
    <location>
        <begin position="1"/>
        <end position="18"/>
    </location>
</feature>
<dbReference type="PANTHER" id="PTHR39176">
    <property type="entry name" value="PERIPLASMIC PROTEIN-RELATED"/>
    <property type="match status" value="1"/>
</dbReference>